<name>X1GUZ3_9ZZZZ</name>
<evidence type="ECO:0008006" key="2">
    <source>
        <dbReference type="Google" id="ProtNLM"/>
    </source>
</evidence>
<proteinExistence type="predicted"/>
<comment type="caution">
    <text evidence="1">The sequence shown here is derived from an EMBL/GenBank/DDBJ whole genome shotgun (WGS) entry which is preliminary data.</text>
</comment>
<sequence length="57" mass="6356">MAASQLRNIVSNRKNYYGVFAATFISGESKQICRENGIGFIDLAGNCLFKFDNVYLS</sequence>
<feature type="non-terminal residue" evidence="1">
    <location>
        <position position="57"/>
    </location>
</feature>
<organism evidence="1">
    <name type="scientific">marine sediment metagenome</name>
    <dbReference type="NCBI Taxonomy" id="412755"/>
    <lineage>
        <taxon>unclassified sequences</taxon>
        <taxon>metagenomes</taxon>
        <taxon>ecological metagenomes</taxon>
    </lineage>
</organism>
<accession>X1GUZ3</accession>
<dbReference type="EMBL" id="BARU01021698">
    <property type="protein sequence ID" value="GAH48685.1"/>
    <property type="molecule type" value="Genomic_DNA"/>
</dbReference>
<dbReference type="AlphaFoldDB" id="X1GUZ3"/>
<evidence type="ECO:0000313" key="1">
    <source>
        <dbReference type="EMBL" id="GAH48685.1"/>
    </source>
</evidence>
<protein>
    <recommendedName>
        <fullName evidence="2">Restriction endonuclease type IV Mrr domain-containing protein</fullName>
    </recommendedName>
</protein>
<reference evidence="1" key="1">
    <citation type="journal article" date="2014" name="Front. Microbiol.">
        <title>High frequency of phylogenetically diverse reductive dehalogenase-homologous genes in deep subseafloor sedimentary metagenomes.</title>
        <authorList>
            <person name="Kawai M."/>
            <person name="Futagami T."/>
            <person name="Toyoda A."/>
            <person name="Takaki Y."/>
            <person name="Nishi S."/>
            <person name="Hori S."/>
            <person name="Arai W."/>
            <person name="Tsubouchi T."/>
            <person name="Morono Y."/>
            <person name="Uchiyama I."/>
            <person name="Ito T."/>
            <person name="Fujiyama A."/>
            <person name="Inagaki F."/>
            <person name="Takami H."/>
        </authorList>
    </citation>
    <scope>NUCLEOTIDE SEQUENCE</scope>
    <source>
        <strain evidence="1">Expedition CK06-06</strain>
    </source>
</reference>
<gene>
    <name evidence="1" type="ORF">S03H2_35469</name>
</gene>